<keyword evidence="4" id="KW-1185">Reference proteome</keyword>
<gene>
    <name evidence="3" type="ORF">GCM10010503_38650</name>
</gene>
<reference evidence="3" key="1">
    <citation type="journal article" date="2014" name="Int. J. Syst. Evol. Microbiol.">
        <title>Complete genome sequence of Corynebacterium casei LMG S-19264T (=DSM 44701T), isolated from a smear-ripened cheese.</title>
        <authorList>
            <consortium name="US DOE Joint Genome Institute (JGI-PGF)"/>
            <person name="Walter F."/>
            <person name="Albersmeier A."/>
            <person name="Kalinowski J."/>
            <person name="Ruckert C."/>
        </authorList>
    </citation>
    <scope>NUCLEOTIDE SEQUENCE</scope>
    <source>
        <strain evidence="3">JCM 4490</strain>
    </source>
</reference>
<name>A0A918J913_9ACTN</name>
<feature type="region of interest" description="Disordered" evidence="1">
    <location>
        <begin position="37"/>
        <end position="59"/>
    </location>
</feature>
<comment type="caution">
    <text evidence="3">The sequence shown here is derived from an EMBL/GenBank/DDBJ whole genome shotgun (WGS) entry which is preliminary data.</text>
</comment>
<feature type="region of interest" description="Disordered" evidence="1">
    <location>
        <begin position="102"/>
        <end position="122"/>
    </location>
</feature>
<reference evidence="3" key="2">
    <citation type="submission" date="2020-09" db="EMBL/GenBank/DDBJ databases">
        <authorList>
            <person name="Sun Q."/>
            <person name="Ohkuma M."/>
        </authorList>
    </citation>
    <scope>NUCLEOTIDE SEQUENCE</scope>
    <source>
        <strain evidence="3">JCM 4490</strain>
    </source>
</reference>
<keyword evidence="2" id="KW-1133">Transmembrane helix</keyword>
<dbReference type="Proteomes" id="UP000620224">
    <property type="component" value="Unassembled WGS sequence"/>
</dbReference>
<organism evidence="3 4">
    <name type="scientific">Streptomyces lucensis JCM 4490</name>
    <dbReference type="NCBI Taxonomy" id="1306176"/>
    <lineage>
        <taxon>Bacteria</taxon>
        <taxon>Bacillati</taxon>
        <taxon>Actinomycetota</taxon>
        <taxon>Actinomycetes</taxon>
        <taxon>Kitasatosporales</taxon>
        <taxon>Streptomycetaceae</taxon>
        <taxon>Streptomyces</taxon>
    </lineage>
</organism>
<accession>A0A918J913</accession>
<proteinExistence type="predicted"/>
<dbReference type="EMBL" id="BMUE01000008">
    <property type="protein sequence ID" value="GGW57897.1"/>
    <property type="molecule type" value="Genomic_DNA"/>
</dbReference>
<feature type="transmembrane region" description="Helical" evidence="2">
    <location>
        <begin position="80"/>
        <end position="99"/>
    </location>
</feature>
<feature type="compositionally biased region" description="Low complexity" evidence="1">
    <location>
        <begin position="104"/>
        <end position="122"/>
    </location>
</feature>
<keyword evidence="2" id="KW-0812">Transmembrane</keyword>
<dbReference type="AlphaFoldDB" id="A0A918J913"/>
<evidence type="ECO:0000313" key="3">
    <source>
        <dbReference type="EMBL" id="GGW57897.1"/>
    </source>
</evidence>
<sequence>MFEHRRTRDRVTARFRGTAKASADQTGGFVSARCYTNSQRSDRSWRPDDTEEEAVAKPPEGYYKVRSHYRRKPRPSAKKLSGWSIAGLIAVVWLWSQLIGFGEASPTTPQTPTPSVSASVGH</sequence>
<keyword evidence="2" id="KW-0472">Membrane</keyword>
<evidence type="ECO:0000256" key="1">
    <source>
        <dbReference type="SAM" id="MobiDB-lite"/>
    </source>
</evidence>
<evidence type="ECO:0000313" key="4">
    <source>
        <dbReference type="Proteomes" id="UP000620224"/>
    </source>
</evidence>
<protein>
    <submittedName>
        <fullName evidence="3">Uncharacterized protein</fullName>
    </submittedName>
</protein>
<evidence type="ECO:0000256" key="2">
    <source>
        <dbReference type="SAM" id="Phobius"/>
    </source>
</evidence>